<evidence type="ECO:0000256" key="2">
    <source>
        <dbReference type="SAM" id="Phobius"/>
    </source>
</evidence>
<keyword evidence="2" id="KW-1133">Transmembrane helix</keyword>
<keyword evidence="2" id="KW-0472">Membrane</keyword>
<dbReference type="PANTHER" id="PTHR43280:SF34">
    <property type="entry name" value="ARAC-FAMILY TRANSCRIPTIONAL REGULATOR"/>
    <property type="match status" value="1"/>
</dbReference>
<dbReference type="EMBL" id="CP019288">
    <property type="protein sequence ID" value="QHI36968.1"/>
    <property type="molecule type" value="Genomic_DNA"/>
</dbReference>
<dbReference type="Proteomes" id="UP000464657">
    <property type="component" value="Chromosome"/>
</dbReference>
<dbReference type="PANTHER" id="PTHR43280">
    <property type="entry name" value="ARAC-FAMILY TRANSCRIPTIONAL REGULATOR"/>
    <property type="match status" value="1"/>
</dbReference>
<dbReference type="PROSITE" id="PS01124">
    <property type="entry name" value="HTH_ARAC_FAMILY_2"/>
    <property type="match status" value="1"/>
</dbReference>
<evidence type="ECO:0000256" key="1">
    <source>
        <dbReference type="ARBA" id="ARBA00023125"/>
    </source>
</evidence>
<proteinExistence type="predicted"/>
<feature type="transmembrane region" description="Helical" evidence="2">
    <location>
        <begin position="55"/>
        <end position="74"/>
    </location>
</feature>
<dbReference type="AlphaFoldDB" id="A0A7L4ZJR9"/>
<name>A0A7L4ZJR9_9FLAO</name>
<accession>A0A7L4ZJR9</accession>
<organism evidence="4 5">
    <name type="scientific">Kordia antarctica</name>
    <dbReference type="NCBI Taxonomy" id="1218801"/>
    <lineage>
        <taxon>Bacteria</taxon>
        <taxon>Pseudomonadati</taxon>
        <taxon>Bacteroidota</taxon>
        <taxon>Flavobacteriia</taxon>
        <taxon>Flavobacteriales</taxon>
        <taxon>Flavobacteriaceae</taxon>
        <taxon>Kordia</taxon>
    </lineage>
</organism>
<keyword evidence="5" id="KW-1185">Reference proteome</keyword>
<feature type="transmembrane region" description="Helical" evidence="2">
    <location>
        <begin position="114"/>
        <end position="133"/>
    </location>
</feature>
<dbReference type="KEGG" id="kan:IMCC3317_23390"/>
<evidence type="ECO:0000313" key="4">
    <source>
        <dbReference type="EMBL" id="QHI36968.1"/>
    </source>
</evidence>
<evidence type="ECO:0000313" key="5">
    <source>
        <dbReference type="Proteomes" id="UP000464657"/>
    </source>
</evidence>
<feature type="domain" description="HTH araC/xylS-type" evidence="3">
    <location>
        <begin position="172"/>
        <end position="284"/>
    </location>
</feature>
<dbReference type="Gene3D" id="1.10.10.60">
    <property type="entry name" value="Homeodomain-like"/>
    <property type="match status" value="2"/>
</dbReference>
<dbReference type="Pfam" id="PF12833">
    <property type="entry name" value="HTH_18"/>
    <property type="match status" value="1"/>
</dbReference>
<keyword evidence="1" id="KW-0238">DNA-binding</keyword>
<keyword evidence="2" id="KW-0812">Transmembrane</keyword>
<dbReference type="GO" id="GO:0043565">
    <property type="term" value="F:sequence-specific DNA binding"/>
    <property type="evidence" value="ECO:0007669"/>
    <property type="project" value="InterPro"/>
</dbReference>
<reference evidence="4 5" key="1">
    <citation type="journal article" date="2013" name="Int. J. Syst. Evol. Microbiol.">
        <title>Kordia antarctica sp. nov., isolated from Antarctic seawater.</title>
        <authorList>
            <person name="Baek K."/>
            <person name="Choi A."/>
            <person name="Kang I."/>
            <person name="Lee K."/>
            <person name="Cho J.C."/>
        </authorList>
    </citation>
    <scope>NUCLEOTIDE SEQUENCE [LARGE SCALE GENOMIC DNA]</scope>
    <source>
        <strain evidence="4 5">IMCC3317</strain>
    </source>
</reference>
<evidence type="ECO:0000259" key="3">
    <source>
        <dbReference type="PROSITE" id="PS01124"/>
    </source>
</evidence>
<sequence>MGVSREAEFKNFLHQHSLIDIRYSFVGSKDSHWLLSITKYAGMIKKHDMKSLKNIRIQYCTFILFACFMCNTTVHANEQKEQNFEQTVDSFAYQTQDKQLEQLLQTQQALETRYYLSIGIVLLLVLIFGLLCARKTKGYNHLKKIIELLEKNNQDKSNDDKKSNETYIEIDETIVASILQNLQAFEKERGFLITKITLHQFAKQLKTNTKYLSKVINTYKLKSFRNYINDLRIQHSLQELENNTNYRKYTVKAMAKESGFGTTESFSKAFQKNTGETVSSFLRQF</sequence>
<protein>
    <recommendedName>
        <fullName evidence="3">HTH araC/xylS-type domain-containing protein</fullName>
    </recommendedName>
</protein>
<dbReference type="GO" id="GO:0003700">
    <property type="term" value="F:DNA-binding transcription factor activity"/>
    <property type="evidence" value="ECO:0007669"/>
    <property type="project" value="InterPro"/>
</dbReference>
<dbReference type="SMART" id="SM00342">
    <property type="entry name" value="HTH_ARAC"/>
    <property type="match status" value="1"/>
</dbReference>
<dbReference type="InterPro" id="IPR018060">
    <property type="entry name" value="HTH_AraC"/>
</dbReference>
<gene>
    <name evidence="4" type="ORF">IMCC3317_23390</name>
</gene>